<dbReference type="Proteomes" id="UP000054166">
    <property type="component" value="Unassembled WGS sequence"/>
</dbReference>
<dbReference type="InParanoid" id="A0A0C3F8V0"/>
<dbReference type="HOGENOM" id="CLU_012233_0_0_1"/>
<evidence type="ECO:0000313" key="2">
    <source>
        <dbReference type="EMBL" id="KIM76379.1"/>
    </source>
</evidence>
<dbReference type="OrthoDB" id="2590590at2759"/>
<protein>
    <submittedName>
        <fullName evidence="2">Uncharacterized protein</fullName>
    </submittedName>
</protein>
<reference evidence="2 3" key="1">
    <citation type="submission" date="2014-04" db="EMBL/GenBank/DDBJ databases">
        <authorList>
            <consortium name="DOE Joint Genome Institute"/>
            <person name="Kuo A."/>
            <person name="Tarkka M."/>
            <person name="Buscot F."/>
            <person name="Kohler A."/>
            <person name="Nagy L.G."/>
            <person name="Floudas D."/>
            <person name="Copeland A."/>
            <person name="Barry K.W."/>
            <person name="Cichocki N."/>
            <person name="Veneault-Fourrey C."/>
            <person name="LaButti K."/>
            <person name="Lindquist E.A."/>
            <person name="Lipzen A."/>
            <person name="Lundell T."/>
            <person name="Morin E."/>
            <person name="Murat C."/>
            <person name="Sun H."/>
            <person name="Tunlid A."/>
            <person name="Henrissat B."/>
            <person name="Grigoriev I.V."/>
            <person name="Hibbett D.S."/>
            <person name="Martin F."/>
            <person name="Nordberg H.P."/>
            <person name="Cantor M.N."/>
            <person name="Hua S.X."/>
        </authorList>
    </citation>
    <scope>NUCLEOTIDE SEQUENCE [LARGE SCALE GENOMIC DNA]</scope>
    <source>
        <strain evidence="2 3">F 1598</strain>
    </source>
</reference>
<sequence>MSAQYDFPQLEQDLYGPGDDLPTYDDLALQSGPNSRFGRWRGWIEKRAAERYHDTSPEELTRRRARGWGDDTDSSPLDGSQLAESPISANEPPTPSPSSLPLHLRIHTDLPSLPPQEDTDTPPSDKPLSSSRGERLPPSRLIVNQFGSRFLPHAESRIRCLLPLMNDRLLLIGHDEGLSVLDMFPQEWAETGNITTKGPDEANARLMWEGEAVHQMSLLEIDSVGASTPQGVVLALVGPEVEGSKDQESLRTLRMYNLASLLSLAKYIVSQKGARPVDIHRPAKWDSQRSPAKKHRTHSSIAKGLLSFIEPPVAQSAPHSSSYQSLMPAVQPDRATIIRTNSIASDSTWDIVEDLPLRWATDYVGLAAAGSRLLSTSVNCYSLWRESNNRSQGVALLAVATRSNILLYEKPKGERAFRFVKEFYTPLPARNLTFIQQSIQDVTRSVSDVGPSSSSWYQPLGSTDTMQDIRSPKSTRSPTLKYGTQLSLFVIFDKKAGVIRLADSTVGEVELASDSILLHPDFPHTRELSSSPSTLSRRPRMSEVQSSNKGRWALPSRLDLPAATSGRQSSLPRSVYFLTRGKKTNILPSPLPATISNHTSLLSLTWESPPSSVTPRICHPPEDGAPPFLQLVALGDGGVEVQELSLSFLNRGKGKGRAETPVRSSLDISAGFLCTGGHWHQPNHSPQMTRSHSNASDVSGTSFVSLDSDELVSKLKLEQGIYGWCQKDIRDWRVFWVGGTGREECDDGNRQ</sequence>
<organism evidence="2 3">
    <name type="scientific">Piloderma croceum (strain F 1598)</name>
    <dbReference type="NCBI Taxonomy" id="765440"/>
    <lineage>
        <taxon>Eukaryota</taxon>
        <taxon>Fungi</taxon>
        <taxon>Dikarya</taxon>
        <taxon>Basidiomycota</taxon>
        <taxon>Agaricomycotina</taxon>
        <taxon>Agaricomycetes</taxon>
        <taxon>Agaricomycetidae</taxon>
        <taxon>Atheliales</taxon>
        <taxon>Atheliaceae</taxon>
        <taxon>Piloderma</taxon>
    </lineage>
</organism>
<feature type="compositionally biased region" description="Basic and acidic residues" evidence="1">
    <location>
        <begin position="42"/>
        <end position="62"/>
    </location>
</feature>
<reference evidence="3" key="2">
    <citation type="submission" date="2015-01" db="EMBL/GenBank/DDBJ databases">
        <title>Evolutionary Origins and Diversification of the Mycorrhizal Mutualists.</title>
        <authorList>
            <consortium name="DOE Joint Genome Institute"/>
            <consortium name="Mycorrhizal Genomics Consortium"/>
            <person name="Kohler A."/>
            <person name="Kuo A."/>
            <person name="Nagy L.G."/>
            <person name="Floudas D."/>
            <person name="Copeland A."/>
            <person name="Barry K.W."/>
            <person name="Cichocki N."/>
            <person name="Veneault-Fourrey C."/>
            <person name="LaButti K."/>
            <person name="Lindquist E.A."/>
            <person name="Lipzen A."/>
            <person name="Lundell T."/>
            <person name="Morin E."/>
            <person name="Murat C."/>
            <person name="Riley R."/>
            <person name="Ohm R."/>
            <person name="Sun H."/>
            <person name="Tunlid A."/>
            <person name="Henrissat B."/>
            <person name="Grigoriev I.V."/>
            <person name="Hibbett D.S."/>
            <person name="Martin F."/>
        </authorList>
    </citation>
    <scope>NUCLEOTIDE SEQUENCE [LARGE SCALE GENOMIC DNA]</scope>
    <source>
        <strain evidence="3">F 1598</strain>
    </source>
</reference>
<keyword evidence="3" id="KW-1185">Reference proteome</keyword>
<evidence type="ECO:0000256" key="1">
    <source>
        <dbReference type="SAM" id="MobiDB-lite"/>
    </source>
</evidence>
<feature type="region of interest" description="Disordered" evidence="1">
    <location>
        <begin position="1"/>
        <end position="137"/>
    </location>
</feature>
<evidence type="ECO:0000313" key="3">
    <source>
        <dbReference type="Proteomes" id="UP000054166"/>
    </source>
</evidence>
<accession>A0A0C3F8V0</accession>
<dbReference type="AlphaFoldDB" id="A0A0C3F8V0"/>
<gene>
    <name evidence="2" type="ORF">PILCRDRAFT_826374</name>
</gene>
<feature type="region of interest" description="Disordered" evidence="1">
    <location>
        <begin position="522"/>
        <end position="550"/>
    </location>
</feature>
<proteinExistence type="predicted"/>
<dbReference type="EMBL" id="KN833035">
    <property type="protein sequence ID" value="KIM76379.1"/>
    <property type="molecule type" value="Genomic_DNA"/>
</dbReference>
<name>A0A0C3F8V0_PILCF</name>
<dbReference type="STRING" id="765440.A0A0C3F8V0"/>